<dbReference type="Proteomes" id="UP000254720">
    <property type="component" value="Unassembled WGS sequence"/>
</dbReference>
<evidence type="ECO:0000313" key="2">
    <source>
        <dbReference type="EMBL" id="RDI43428.1"/>
    </source>
</evidence>
<dbReference type="Pfam" id="PF11074">
    <property type="entry name" value="DUF2779"/>
    <property type="match status" value="1"/>
</dbReference>
<dbReference type="OrthoDB" id="9783873at2"/>
<dbReference type="EMBL" id="QQAX01000011">
    <property type="protein sequence ID" value="RDI43428.1"/>
    <property type="molecule type" value="Genomic_DNA"/>
</dbReference>
<dbReference type="AlphaFoldDB" id="A0A370GHZ4"/>
<organism evidence="2 3">
    <name type="scientific">Aquicella lusitana</name>
    <dbReference type="NCBI Taxonomy" id="254246"/>
    <lineage>
        <taxon>Bacteria</taxon>
        <taxon>Pseudomonadati</taxon>
        <taxon>Pseudomonadota</taxon>
        <taxon>Gammaproteobacteria</taxon>
        <taxon>Legionellales</taxon>
        <taxon>Coxiellaceae</taxon>
        <taxon>Aquicella</taxon>
    </lineage>
</organism>
<feature type="domain" description="DUF2779" evidence="1">
    <location>
        <begin position="295"/>
        <end position="420"/>
    </location>
</feature>
<protein>
    <submittedName>
        <fullName evidence="2">Uncharacterized protein DUF83</fullName>
    </submittedName>
</protein>
<reference evidence="2 3" key="1">
    <citation type="submission" date="2018-07" db="EMBL/GenBank/DDBJ databases">
        <title>Genomic Encyclopedia of Type Strains, Phase IV (KMG-IV): sequencing the most valuable type-strain genomes for metagenomic binning, comparative biology and taxonomic classification.</title>
        <authorList>
            <person name="Goeker M."/>
        </authorList>
    </citation>
    <scope>NUCLEOTIDE SEQUENCE [LARGE SCALE GENOMIC DNA]</scope>
    <source>
        <strain evidence="2 3">DSM 16500</strain>
    </source>
</reference>
<dbReference type="InterPro" id="IPR011604">
    <property type="entry name" value="PDDEXK-like_dom_sf"/>
</dbReference>
<keyword evidence="3" id="KW-1185">Reference proteome</keyword>
<name>A0A370GHZ4_9COXI</name>
<gene>
    <name evidence="2" type="ORF">C8D86_11184</name>
</gene>
<evidence type="ECO:0000259" key="1">
    <source>
        <dbReference type="Pfam" id="PF11074"/>
    </source>
</evidence>
<evidence type="ECO:0000313" key="3">
    <source>
        <dbReference type="Proteomes" id="UP000254720"/>
    </source>
</evidence>
<sequence length="495" mass="57402">MHTLSKSQYCKGRKCLKRIWLYNYHRELMAETSTFQESILTQGKEVGILARQLYPEGELIHEDHHNLEGALGHTHLAIQRKAPAIFEGAFLYDNVLIRVDILVRNENDTYDLIEVKSSTKLKEKEHLPDCAIQAYVLQQSGFQIKNICVAFLNNHYMRKGELDLTQLFIVRPVNELLEHELQLVPAYLDKISNVLATSEEPSWKLGSICKNPYPCEFKHYCWKDVPEKSIHYLYNIRDKFRFKLMEMGIELIQDIPSSLVKNAQLIQVEHEKTQLPYIDSQQIVEHLSQLNFPLYFLDFETLGYAIPPFDNTRPYQRLPFQYSLHVKQAPDLPLKHLEFLFDKYANPMRAVAEQLVNDVGPSGSIIVYNKSFEEGCIRDMIKSFPDLAPMLNSMLERLWDLLVPFGKKWYYHPDFNGSASIKKVLPVLVPELSYKSLGIQQGDDAQAYYLKLIKDELPAADRNRIKNDLLAYCRLDTLAMVRILDELRKVTSASS</sequence>
<dbReference type="Gene3D" id="3.90.320.10">
    <property type="match status" value="1"/>
</dbReference>
<dbReference type="InterPro" id="IPR021301">
    <property type="entry name" value="DUF2779"/>
</dbReference>
<comment type="caution">
    <text evidence="2">The sequence shown here is derived from an EMBL/GenBank/DDBJ whole genome shotgun (WGS) entry which is preliminary data.</text>
</comment>
<proteinExistence type="predicted"/>
<accession>A0A370GHZ4</accession>